<keyword evidence="1" id="KW-0472">Membrane</keyword>
<dbReference type="Pfam" id="PF11292">
    <property type="entry name" value="DUF3093"/>
    <property type="match status" value="1"/>
</dbReference>
<dbReference type="EMBL" id="CADCUG010000074">
    <property type="protein sequence ID" value="CAA9336780.1"/>
    <property type="molecule type" value="Genomic_DNA"/>
</dbReference>
<name>A0A6J4LMH2_9ACTN</name>
<organism evidence="2">
    <name type="scientific">uncultured Nocardioidaceae bacterium</name>
    <dbReference type="NCBI Taxonomy" id="253824"/>
    <lineage>
        <taxon>Bacteria</taxon>
        <taxon>Bacillati</taxon>
        <taxon>Actinomycetota</taxon>
        <taxon>Actinomycetes</taxon>
        <taxon>Propionibacteriales</taxon>
        <taxon>Nocardioidaceae</taxon>
        <taxon>environmental samples</taxon>
    </lineage>
</organism>
<keyword evidence="1" id="KW-1133">Transmembrane helix</keyword>
<protein>
    <recommendedName>
        <fullName evidence="3">DUF3093 domain-containing protein</fullName>
    </recommendedName>
</protein>
<gene>
    <name evidence="2" type="ORF">AVDCRST_MAG29-1346</name>
</gene>
<feature type="transmembrane region" description="Helical" evidence="1">
    <location>
        <begin position="36"/>
        <end position="54"/>
    </location>
</feature>
<keyword evidence="1" id="KW-0812">Transmembrane</keyword>
<dbReference type="AlphaFoldDB" id="A0A6J4LMH2"/>
<evidence type="ECO:0000256" key="1">
    <source>
        <dbReference type="SAM" id="Phobius"/>
    </source>
</evidence>
<dbReference type="InterPro" id="IPR021443">
    <property type="entry name" value="DUF3093"/>
</dbReference>
<evidence type="ECO:0008006" key="3">
    <source>
        <dbReference type="Google" id="ProtNLM"/>
    </source>
</evidence>
<proteinExistence type="predicted"/>
<feature type="transmembrane region" description="Helical" evidence="1">
    <location>
        <begin position="12"/>
        <end position="30"/>
    </location>
</feature>
<reference evidence="2" key="1">
    <citation type="submission" date="2020-02" db="EMBL/GenBank/DDBJ databases">
        <authorList>
            <person name="Meier V. D."/>
        </authorList>
    </citation>
    <scope>NUCLEOTIDE SEQUENCE</scope>
    <source>
        <strain evidence="2">AVDCRST_MAG29</strain>
    </source>
</reference>
<accession>A0A6J4LMH2</accession>
<evidence type="ECO:0000313" key="2">
    <source>
        <dbReference type="EMBL" id="CAA9336780.1"/>
    </source>
</evidence>
<sequence length="156" mass="16501">MEVWREQLRVPAHWWLLGAGFVGTIVWIVWVVAPGVTALSAGAVCAVVVGVALQRWGSTVVAVRSALGDGELVAGRARLPMTVVGAVTALSADELRRQSGVDADARAYLVLPPFVSTGVRVDLADPEDPTPYWLVASRHPQQLAAAITDARTAVPD</sequence>